<proteinExistence type="predicted"/>
<name>A0ABV2KN86_9HYPH</name>
<dbReference type="EMBL" id="JBEPMN010000012">
    <property type="protein sequence ID" value="MET3662548.1"/>
    <property type="molecule type" value="Genomic_DNA"/>
</dbReference>
<accession>A0ABV2KN86</accession>
<dbReference type="RefSeq" id="WP_354152399.1">
    <property type="nucleotide sequence ID" value="NZ_JBEPMN010000012.1"/>
</dbReference>
<protein>
    <submittedName>
        <fullName evidence="1">Uncharacterized protein</fullName>
    </submittedName>
</protein>
<comment type="caution">
    <text evidence="1">The sequence shown here is derived from an EMBL/GenBank/DDBJ whole genome shotgun (WGS) entry which is preliminary data.</text>
</comment>
<reference evidence="1 2" key="1">
    <citation type="submission" date="2024-06" db="EMBL/GenBank/DDBJ databases">
        <title>Genomic Encyclopedia of Type Strains, Phase IV (KMG-IV): sequencing the most valuable type-strain genomes for metagenomic binning, comparative biology and taxonomic classification.</title>
        <authorList>
            <person name="Goeker M."/>
        </authorList>
    </citation>
    <scope>NUCLEOTIDE SEQUENCE [LARGE SCALE GENOMIC DNA]</scope>
    <source>
        <strain evidence="1 2">DSM 19730</strain>
    </source>
</reference>
<sequence length="61" mass="6818">MTERPSEMLRLESGSLWMKAIGCSFGRELFAGEMPTELMVSSHLAQDHHFPDSSLSLVHAQ</sequence>
<evidence type="ECO:0000313" key="1">
    <source>
        <dbReference type="EMBL" id="MET3662548.1"/>
    </source>
</evidence>
<evidence type="ECO:0000313" key="2">
    <source>
        <dbReference type="Proteomes" id="UP001549143"/>
    </source>
</evidence>
<organism evidence="1 2">
    <name type="scientific">Aquamicrobium ahrensii</name>
    <dbReference type="NCBI Taxonomy" id="469551"/>
    <lineage>
        <taxon>Bacteria</taxon>
        <taxon>Pseudomonadati</taxon>
        <taxon>Pseudomonadota</taxon>
        <taxon>Alphaproteobacteria</taxon>
        <taxon>Hyphomicrobiales</taxon>
        <taxon>Phyllobacteriaceae</taxon>
        <taxon>Aquamicrobium</taxon>
    </lineage>
</organism>
<keyword evidence="2" id="KW-1185">Reference proteome</keyword>
<dbReference type="Proteomes" id="UP001549143">
    <property type="component" value="Unassembled WGS sequence"/>
</dbReference>
<gene>
    <name evidence="1" type="ORF">ABID44_002886</name>
</gene>